<accession>A0A0P8ZJC0</accession>
<dbReference type="GeneID" id="26514956"/>
<feature type="chain" id="PRO_5006154868" evidence="1">
    <location>
        <begin position="18"/>
        <end position="358"/>
    </location>
</feature>
<proteinExistence type="predicted"/>
<name>A0A0P8ZJC0_DROAN</name>
<evidence type="ECO:0000313" key="2">
    <source>
        <dbReference type="EMBL" id="KPU74879.1"/>
    </source>
</evidence>
<reference evidence="2 3" key="1">
    <citation type="journal article" date="2007" name="Nature">
        <title>Evolution of genes and genomes on the Drosophila phylogeny.</title>
        <authorList>
            <consortium name="Drosophila 12 Genomes Consortium"/>
            <person name="Clark A.G."/>
            <person name="Eisen M.B."/>
            <person name="Smith D.R."/>
            <person name="Bergman C.M."/>
            <person name="Oliver B."/>
            <person name="Markow T.A."/>
            <person name="Kaufman T.C."/>
            <person name="Kellis M."/>
            <person name="Gelbart W."/>
            <person name="Iyer V.N."/>
            <person name="Pollard D.A."/>
            <person name="Sackton T.B."/>
            <person name="Larracuente A.M."/>
            <person name="Singh N.D."/>
            <person name="Abad J.P."/>
            <person name="Abt D.N."/>
            <person name="Adryan B."/>
            <person name="Aguade M."/>
            <person name="Akashi H."/>
            <person name="Anderson W.W."/>
            <person name="Aquadro C.F."/>
            <person name="Ardell D.H."/>
            <person name="Arguello R."/>
            <person name="Artieri C.G."/>
            <person name="Barbash D.A."/>
            <person name="Barker D."/>
            <person name="Barsanti P."/>
            <person name="Batterham P."/>
            <person name="Batzoglou S."/>
            <person name="Begun D."/>
            <person name="Bhutkar A."/>
            <person name="Blanco E."/>
            <person name="Bosak S.A."/>
            <person name="Bradley R.K."/>
            <person name="Brand A.D."/>
            <person name="Brent M.R."/>
            <person name="Brooks A.N."/>
            <person name="Brown R.H."/>
            <person name="Butlin R.K."/>
            <person name="Caggese C."/>
            <person name="Calvi B.R."/>
            <person name="Bernardo de Carvalho A."/>
            <person name="Caspi A."/>
            <person name="Castrezana S."/>
            <person name="Celniker S.E."/>
            <person name="Chang J.L."/>
            <person name="Chapple C."/>
            <person name="Chatterji S."/>
            <person name="Chinwalla A."/>
            <person name="Civetta A."/>
            <person name="Clifton S.W."/>
            <person name="Comeron J.M."/>
            <person name="Costello J.C."/>
            <person name="Coyne J.A."/>
            <person name="Daub J."/>
            <person name="David R.G."/>
            <person name="Delcher A.L."/>
            <person name="Delehaunty K."/>
            <person name="Do C.B."/>
            <person name="Ebling H."/>
            <person name="Edwards K."/>
            <person name="Eickbush T."/>
            <person name="Evans J.D."/>
            <person name="Filipski A."/>
            <person name="Findeiss S."/>
            <person name="Freyhult E."/>
            <person name="Fulton L."/>
            <person name="Fulton R."/>
            <person name="Garcia A.C."/>
            <person name="Gardiner A."/>
            <person name="Garfield D.A."/>
            <person name="Garvin B.E."/>
            <person name="Gibson G."/>
            <person name="Gilbert D."/>
            <person name="Gnerre S."/>
            <person name="Godfrey J."/>
            <person name="Good R."/>
            <person name="Gotea V."/>
            <person name="Gravely B."/>
            <person name="Greenberg A.J."/>
            <person name="Griffiths-Jones S."/>
            <person name="Gross S."/>
            <person name="Guigo R."/>
            <person name="Gustafson E.A."/>
            <person name="Haerty W."/>
            <person name="Hahn M.W."/>
            <person name="Halligan D.L."/>
            <person name="Halpern A.L."/>
            <person name="Halter G.M."/>
            <person name="Han M.V."/>
            <person name="Heger A."/>
            <person name="Hillier L."/>
            <person name="Hinrichs A.S."/>
            <person name="Holmes I."/>
            <person name="Hoskins R.A."/>
            <person name="Hubisz M.J."/>
            <person name="Hultmark D."/>
            <person name="Huntley M.A."/>
            <person name="Jaffe D.B."/>
            <person name="Jagadeeshan S."/>
            <person name="Jeck W.R."/>
            <person name="Johnson J."/>
            <person name="Jones C.D."/>
            <person name="Jordan W.C."/>
            <person name="Karpen G.H."/>
            <person name="Kataoka E."/>
            <person name="Keightley P.D."/>
            <person name="Kheradpour P."/>
            <person name="Kirkness E.F."/>
            <person name="Koerich L.B."/>
            <person name="Kristiansen K."/>
            <person name="Kudrna D."/>
            <person name="Kulathinal R.J."/>
            <person name="Kumar S."/>
            <person name="Kwok R."/>
            <person name="Lander E."/>
            <person name="Langley C.H."/>
            <person name="Lapoint R."/>
            <person name="Lazzaro B.P."/>
            <person name="Lee S.J."/>
            <person name="Levesque L."/>
            <person name="Li R."/>
            <person name="Lin C.F."/>
            <person name="Lin M.F."/>
            <person name="Lindblad-Toh K."/>
            <person name="Llopart A."/>
            <person name="Long M."/>
            <person name="Low L."/>
            <person name="Lozovsky E."/>
            <person name="Lu J."/>
            <person name="Luo M."/>
            <person name="Machado C.A."/>
            <person name="Makalowski W."/>
            <person name="Marzo M."/>
            <person name="Matsuda M."/>
            <person name="Matzkin L."/>
            <person name="McAllister B."/>
            <person name="McBride C.S."/>
            <person name="McKernan B."/>
            <person name="McKernan K."/>
            <person name="Mendez-Lago M."/>
            <person name="Minx P."/>
            <person name="Mollenhauer M.U."/>
            <person name="Montooth K."/>
            <person name="Mount S.M."/>
            <person name="Mu X."/>
            <person name="Myers E."/>
            <person name="Negre B."/>
            <person name="Newfeld S."/>
            <person name="Nielsen R."/>
            <person name="Noor M.A."/>
            <person name="O'Grady P."/>
            <person name="Pachter L."/>
            <person name="Papaceit M."/>
            <person name="Parisi M.J."/>
            <person name="Parisi M."/>
            <person name="Parts L."/>
            <person name="Pedersen J.S."/>
            <person name="Pesole G."/>
            <person name="Phillippy A.M."/>
            <person name="Ponting C.P."/>
            <person name="Pop M."/>
            <person name="Porcelli D."/>
            <person name="Powell J.R."/>
            <person name="Prohaska S."/>
            <person name="Pruitt K."/>
            <person name="Puig M."/>
            <person name="Quesneville H."/>
            <person name="Ram K.R."/>
            <person name="Rand D."/>
            <person name="Rasmussen M.D."/>
            <person name="Reed L.K."/>
            <person name="Reenan R."/>
            <person name="Reily A."/>
            <person name="Remington K.A."/>
            <person name="Rieger T.T."/>
            <person name="Ritchie M.G."/>
            <person name="Robin C."/>
            <person name="Rogers Y.H."/>
            <person name="Rohde C."/>
            <person name="Rozas J."/>
            <person name="Rubenfield M.J."/>
            <person name="Ruiz A."/>
            <person name="Russo S."/>
            <person name="Salzberg S.L."/>
            <person name="Sanchez-Gracia A."/>
            <person name="Saranga D.J."/>
            <person name="Sato H."/>
            <person name="Schaeffer S.W."/>
            <person name="Schatz M.C."/>
            <person name="Schlenke T."/>
            <person name="Schwartz R."/>
            <person name="Segarra C."/>
            <person name="Singh R.S."/>
            <person name="Sirot L."/>
            <person name="Sirota M."/>
            <person name="Sisneros N.B."/>
            <person name="Smith C.D."/>
            <person name="Smith T.F."/>
            <person name="Spieth J."/>
            <person name="Stage D.E."/>
            <person name="Stark A."/>
            <person name="Stephan W."/>
            <person name="Strausberg R.L."/>
            <person name="Strempel S."/>
            <person name="Sturgill D."/>
            <person name="Sutton G."/>
            <person name="Sutton G.G."/>
            <person name="Tao W."/>
            <person name="Teichmann S."/>
            <person name="Tobari Y.N."/>
            <person name="Tomimura Y."/>
            <person name="Tsolas J.M."/>
            <person name="Valente V.L."/>
            <person name="Venter E."/>
            <person name="Venter J.C."/>
            <person name="Vicario S."/>
            <person name="Vieira F.G."/>
            <person name="Vilella A.J."/>
            <person name="Villasante A."/>
            <person name="Walenz B."/>
            <person name="Wang J."/>
            <person name="Wasserman M."/>
            <person name="Watts T."/>
            <person name="Wilson D."/>
            <person name="Wilson R.K."/>
            <person name="Wing R.A."/>
            <person name="Wolfner M.F."/>
            <person name="Wong A."/>
            <person name="Wong G.K."/>
            <person name="Wu C.I."/>
            <person name="Wu G."/>
            <person name="Yamamoto D."/>
            <person name="Yang H.P."/>
            <person name="Yang S.P."/>
            <person name="Yorke J.A."/>
            <person name="Yoshida K."/>
            <person name="Zdobnov E."/>
            <person name="Zhang P."/>
            <person name="Zhang Y."/>
            <person name="Zimin A.V."/>
            <person name="Baldwin J."/>
            <person name="Abdouelleil A."/>
            <person name="Abdulkadir J."/>
            <person name="Abebe A."/>
            <person name="Abera B."/>
            <person name="Abreu J."/>
            <person name="Acer S.C."/>
            <person name="Aftuck L."/>
            <person name="Alexander A."/>
            <person name="An P."/>
            <person name="Anderson E."/>
            <person name="Anderson S."/>
            <person name="Arachi H."/>
            <person name="Azer M."/>
            <person name="Bachantsang P."/>
            <person name="Barry A."/>
            <person name="Bayul T."/>
            <person name="Berlin A."/>
            <person name="Bessette D."/>
            <person name="Bloom T."/>
            <person name="Blye J."/>
            <person name="Boguslavskiy L."/>
            <person name="Bonnet C."/>
            <person name="Boukhgalter B."/>
            <person name="Bourzgui I."/>
            <person name="Brown A."/>
            <person name="Cahill P."/>
            <person name="Channer S."/>
            <person name="Cheshatsang Y."/>
            <person name="Chuda L."/>
            <person name="Citroen M."/>
            <person name="Collymore A."/>
            <person name="Cooke P."/>
            <person name="Costello M."/>
            <person name="D'Aco K."/>
            <person name="Daza R."/>
            <person name="De Haan G."/>
            <person name="DeGray S."/>
            <person name="DeMaso C."/>
            <person name="Dhargay N."/>
            <person name="Dooley K."/>
            <person name="Dooley E."/>
            <person name="Doricent M."/>
            <person name="Dorje P."/>
            <person name="Dorjee K."/>
            <person name="Dupes A."/>
            <person name="Elong R."/>
            <person name="Falk J."/>
            <person name="Farina A."/>
            <person name="Faro S."/>
            <person name="Ferguson D."/>
            <person name="Fisher S."/>
            <person name="Foley C.D."/>
            <person name="Franke A."/>
            <person name="Friedrich D."/>
            <person name="Gadbois L."/>
            <person name="Gearin G."/>
            <person name="Gearin C.R."/>
            <person name="Giannoukos G."/>
            <person name="Goode T."/>
            <person name="Graham J."/>
            <person name="Grandbois E."/>
            <person name="Grewal S."/>
            <person name="Gyaltsen K."/>
            <person name="Hafez N."/>
            <person name="Hagos B."/>
            <person name="Hall J."/>
            <person name="Henson C."/>
            <person name="Hollinger A."/>
            <person name="Honan T."/>
            <person name="Huard M.D."/>
            <person name="Hughes L."/>
            <person name="Hurhula B."/>
            <person name="Husby M.E."/>
            <person name="Kamat A."/>
            <person name="Kanga B."/>
            <person name="Kashin S."/>
            <person name="Khazanovich D."/>
            <person name="Kisner P."/>
            <person name="Lance K."/>
            <person name="Lara M."/>
            <person name="Lee W."/>
            <person name="Lennon N."/>
            <person name="Letendre F."/>
            <person name="LeVine R."/>
            <person name="Lipovsky A."/>
            <person name="Liu X."/>
            <person name="Liu J."/>
            <person name="Liu S."/>
            <person name="Lokyitsang T."/>
            <person name="Lokyitsang Y."/>
            <person name="Lubonja R."/>
            <person name="Lui A."/>
            <person name="MacDonald P."/>
            <person name="Magnisalis V."/>
            <person name="Maru K."/>
            <person name="Matthews C."/>
            <person name="McCusker W."/>
            <person name="McDonough S."/>
            <person name="Mehta T."/>
            <person name="Meldrim J."/>
            <person name="Meneus L."/>
            <person name="Mihai O."/>
            <person name="Mihalev A."/>
            <person name="Mihova T."/>
            <person name="Mittelman R."/>
            <person name="Mlenga V."/>
            <person name="Montmayeur A."/>
            <person name="Mulrain L."/>
            <person name="Navidi A."/>
            <person name="Naylor J."/>
            <person name="Negash T."/>
            <person name="Nguyen T."/>
            <person name="Nguyen N."/>
            <person name="Nicol R."/>
            <person name="Norbu C."/>
            <person name="Norbu N."/>
            <person name="Novod N."/>
            <person name="O'Neill B."/>
            <person name="Osman S."/>
            <person name="Markiewicz E."/>
            <person name="Oyono O.L."/>
            <person name="Patti C."/>
            <person name="Phunkhang P."/>
            <person name="Pierre F."/>
            <person name="Priest M."/>
            <person name="Raghuraman S."/>
            <person name="Rege F."/>
            <person name="Reyes R."/>
            <person name="Rise C."/>
            <person name="Rogov P."/>
            <person name="Ross K."/>
            <person name="Ryan E."/>
            <person name="Settipalli S."/>
            <person name="Shea T."/>
            <person name="Sherpa N."/>
            <person name="Shi L."/>
            <person name="Shih D."/>
            <person name="Sparrow T."/>
            <person name="Spaulding J."/>
            <person name="Stalker J."/>
            <person name="Stange-Thomann N."/>
            <person name="Stavropoulos S."/>
            <person name="Stone C."/>
            <person name="Strader C."/>
            <person name="Tesfaye S."/>
            <person name="Thomson T."/>
            <person name="Thoulutsang Y."/>
            <person name="Thoulutsang D."/>
            <person name="Topham K."/>
            <person name="Topping I."/>
            <person name="Tsamla T."/>
            <person name="Vassiliev H."/>
            <person name="Vo A."/>
            <person name="Wangchuk T."/>
            <person name="Wangdi T."/>
            <person name="Weiand M."/>
            <person name="Wilkinson J."/>
            <person name="Wilson A."/>
            <person name="Yadav S."/>
            <person name="Young G."/>
            <person name="Yu Q."/>
            <person name="Zembek L."/>
            <person name="Zhong D."/>
            <person name="Zimmer A."/>
            <person name="Zwirko Z."/>
            <person name="Jaffe D.B."/>
            <person name="Alvarez P."/>
            <person name="Brockman W."/>
            <person name="Butler J."/>
            <person name="Chin C."/>
            <person name="Gnerre S."/>
            <person name="Grabherr M."/>
            <person name="Kleber M."/>
            <person name="Mauceli E."/>
            <person name="MacCallum I."/>
        </authorList>
    </citation>
    <scope>NUCLEOTIDE SEQUENCE [LARGE SCALE GENOMIC DNA]</scope>
    <source>
        <strain evidence="3">Tucson 14024-0371.13</strain>
    </source>
</reference>
<keyword evidence="1" id="KW-0732">Signal</keyword>
<protein>
    <submittedName>
        <fullName evidence="2">Uncharacterized protein</fullName>
    </submittedName>
</protein>
<sequence>MILNFITLILLQRLVWTVQAPGAIYNSINHYKLSSSNGEQIPKEFYLSIENSNEFKLNLQRKLLHFLENIQKNLTISTVFGSFQNDSPNAAKYIHRLQELSMFFYEASYSVEKFAIESEKFFEIIKITSNSLLLKLRQVPKAQPTHVKLLLTNYFSEMEFFHIFFSEVIDEALEYTTTILQTIQKLFYSYADIQNGILKNWKLKHNLECCKLYADFLHHHSARIFKCATADKLQIAFDLYSVTKINAKYIVKQLEFRIQRLLNCINFGSYSIRCPFLNNAEGDFETLFNKLSELELYLNIKMKKSGIFVTNIRNHNVNSDLRKLPYLESSQQACLLNDFPYNQMSKQLKECFYFFNSQ</sequence>
<evidence type="ECO:0000256" key="1">
    <source>
        <dbReference type="SAM" id="SignalP"/>
    </source>
</evidence>
<dbReference type="EMBL" id="CH902627">
    <property type="protein sequence ID" value="KPU74879.1"/>
    <property type="molecule type" value="Genomic_DNA"/>
</dbReference>
<evidence type="ECO:0000313" key="3">
    <source>
        <dbReference type="Proteomes" id="UP000007801"/>
    </source>
</evidence>
<keyword evidence="3" id="KW-1185">Reference proteome</keyword>
<feature type="signal peptide" evidence="1">
    <location>
        <begin position="1"/>
        <end position="17"/>
    </location>
</feature>
<dbReference type="OrthoDB" id="7915757at2759"/>
<organism evidence="2 3">
    <name type="scientific">Drosophila ananassae</name>
    <name type="common">Fruit fly</name>
    <dbReference type="NCBI Taxonomy" id="7217"/>
    <lineage>
        <taxon>Eukaryota</taxon>
        <taxon>Metazoa</taxon>
        <taxon>Ecdysozoa</taxon>
        <taxon>Arthropoda</taxon>
        <taxon>Hexapoda</taxon>
        <taxon>Insecta</taxon>
        <taxon>Pterygota</taxon>
        <taxon>Neoptera</taxon>
        <taxon>Endopterygota</taxon>
        <taxon>Diptera</taxon>
        <taxon>Brachycera</taxon>
        <taxon>Muscomorpha</taxon>
        <taxon>Ephydroidea</taxon>
        <taxon>Drosophilidae</taxon>
        <taxon>Drosophila</taxon>
        <taxon>Sophophora</taxon>
    </lineage>
</organism>
<gene>
    <name evidence="2" type="primary">Dana\GF27547</name>
    <name evidence="2" type="ORF">GF27547</name>
</gene>
<dbReference type="Proteomes" id="UP000007801">
    <property type="component" value="Unassembled WGS sequence"/>
</dbReference>
<dbReference type="InParanoid" id="A0A0P8ZJC0"/>
<dbReference type="KEGG" id="dan:26514956"/>
<dbReference type="AlphaFoldDB" id="A0A0P8ZJC0"/>